<name>A0A2H1KAT1_9MICO</name>
<dbReference type="InterPro" id="IPR049978">
    <property type="entry name" value="SCO6880-like"/>
</dbReference>
<evidence type="ECO:0000256" key="1">
    <source>
        <dbReference type="SAM" id="MobiDB-lite"/>
    </source>
</evidence>
<evidence type="ECO:0000313" key="3">
    <source>
        <dbReference type="EMBL" id="SMX96881.1"/>
    </source>
</evidence>
<keyword evidence="2" id="KW-1133">Transmembrane helix</keyword>
<accession>A0A2H1KAT1</accession>
<feature type="transmembrane region" description="Helical" evidence="2">
    <location>
        <begin position="56"/>
        <end position="74"/>
    </location>
</feature>
<feature type="transmembrane region" description="Helical" evidence="2">
    <location>
        <begin position="33"/>
        <end position="50"/>
    </location>
</feature>
<evidence type="ECO:0008006" key="5">
    <source>
        <dbReference type="Google" id="ProtNLM"/>
    </source>
</evidence>
<feature type="compositionally biased region" description="Basic and acidic residues" evidence="1">
    <location>
        <begin position="131"/>
        <end position="141"/>
    </location>
</feature>
<evidence type="ECO:0000256" key="2">
    <source>
        <dbReference type="SAM" id="Phobius"/>
    </source>
</evidence>
<dbReference type="AlphaFoldDB" id="A0A2H1KAT1"/>
<keyword evidence="2" id="KW-0472">Membrane</keyword>
<dbReference type="Proteomes" id="UP000234342">
    <property type="component" value="Unassembled WGS sequence"/>
</dbReference>
<feature type="region of interest" description="Disordered" evidence="1">
    <location>
        <begin position="128"/>
        <end position="151"/>
    </location>
</feature>
<dbReference type="RefSeq" id="WP_098730963.1">
    <property type="nucleotide sequence ID" value="NZ_FXZE01000015.1"/>
</dbReference>
<reference evidence="4" key="1">
    <citation type="submission" date="2017-03" db="EMBL/GenBank/DDBJ databases">
        <authorList>
            <person name="Monnet C."/>
        </authorList>
    </citation>
    <scope>NUCLEOTIDE SEQUENCE [LARGE SCALE GENOMIC DNA]</scope>
    <source>
        <strain evidence="4">P10</strain>
    </source>
</reference>
<keyword evidence="4" id="KW-1185">Reference proteome</keyword>
<protein>
    <recommendedName>
        <fullName evidence="5">PrgI family protein</fullName>
    </recommendedName>
</protein>
<dbReference type="EMBL" id="FXZE01000015">
    <property type="protein sequence ID" value="SMX96881.1"/>
    <property type="molecule type" value="Genomic_DNA"/>
</dbReference>
<sequence>MSSTQPIESEWDGAKYGREESTGVIFGMEADQVIFIAVGVVLGVIVVMINGFPWGLAAAIGLLIVFGGIGIPRIKGNSLIGWARIFTRSKSRQRSGNDQFVQKDDGVEIDLTDDGEVEIVEGPEFEIMDGPVRRGDDTPRDKKNRIRPGKPVRMSLPGEFGELLVYQLPGGGAFIYDPVLKVATIVAEVMTEKAFQLNSFEEKEDRLREWVSVQSTIARIPGVDIVQLSDQTTMISGASIRHWYEEQILKAPTVTTDDGETARQAGADVDPFMHQSLVETIMSVENQPVHDMWMAVVLSKEKLNERIVAAGGGVAGFMETALSMMGTIENAIPTSGAYITKWHSPHTLAARTRTAFDPDSAIQVSERGESGVAVKQAGPMYAAPRDIKTYESDGALHRTYKISEWPHSQARLGFLEKLVFAGDFRHTVSLYIKPRDTAKALKANERDRATWSSNDKIRDKIGKQQTARKERQIQDLVQEEEEVTAGHAPLKLICVITVTAETDRELNANCADLETRAAEANLELRILYGQAEEGFMAGALPFGKLEV</sequence>
<dbReference type="NCBIfam" id="NF042935">
    <property type="entry name" value="SCO6880_fam"/>
    <property type="match status" value="1"/>
</dbReference>
<evidence type="ECO:0000313" key="4">
    <source>
        <dbReference type="Proteomes" id="UP000234342"/>
    </source>
</evidence>
<keyword evidence="2" id="KW-0812">Transmembrane</keyword>
<gene>
    <name evidence="3" type="ORF">BANT10_02881</name>
</gene>
<proteinExistence type="predicted"/>
<organism evidence="3 4">
    <name type="scientific">Brevibacterium antiquum</name>
    <dbReference type="NCBI Taxonomy" id="234835"/>
    <lineage>
        <taxon>Bacteria</taxon>
        <taxon>Bacillati</taxon>
        <taxon>Actinomycetota</taxon>
        <taxon>Actinomycetes</taxon>
        <taxon>Micrococcales</taxon>
        <taxon>Brevibacteriaceae</taxon>
        <taxon>Brevibacterium</taxon>
    </lineage>
</organism>